<organism evidence="2 3">
    <name type="scientific">Desulfofustis glycolicus DSM 9705</name>
    <dbReference type="NCBI Taxonomy" id="1121409"/>
    <lineage>
        <taxon>Bacteria</taxon>
        <taxon>Pseudomonadati</taxon>
        <taxon>Thermodesulfobacteriota</taxon>
        <taxon>Desulfobulbia</taxon>
        <taxon>Desulfobulbales</taxon>
        <taxon>Desulfocapsaceae</taxon>
        <taxon>Desulfofustis</taxon>
    </lineage>
</organism>
<dbReference type="GO" id="GO:0006779">
    <property type="term" value="P:porphyrin-containing compound biosynthetic process"/>
    <property type="evidence" value="ECO:0007669"/>
    <property type="project" value="InterPro"/>
</dbReference>
<dbReference type="InterPro" id="IPR038071">
    <property type="entry name" value="UROD/MetE-like_sf"/>
</dbReference>
<evidence type="ECO:0000259" key="1">
    <source>
        <dbReference type="Pfam" id="PF01208"/>
    </source>
</evidence>
<dbReference type="PANTHER" id="PTHR47099">
    <property type="entry name" value="METHYLCOBAMIDE:COM METHYLTRANSFERASE MTBA"/>
    <property type="match status" value="1"/>
</dbReference>
<dbReference type="InterPro" id="IPR000257">
    <property type="entry name" value="Uroporphyrinogen_deCOase"/>
</dbReference>
<evidence type="ECO:0000313" key="3">
    <source>
        <dbReference type="Proteomes" id="UP000184139"/>
    </source>
</evidence>
<gene>
    <name evidence="2" type="ORF">SAMN02745124_01238</name>
</gene>
<dbReference type="SUPFAM" id="SSF51726">
    <property type="entry name" value="UROD/MetE-like"/>
    <property type="match status" value="1"/>
</dbReference>
<dbReference type="Proteomes" id="UP000184139">
    <property type="component" value="Unassembled WGS sequence"/>
</dbReference>
<dbReference type="EMBL" id="FQXS01000005">
    <property type="protein sequence ID" value="SHH63837.1"/>
    <property type="molecule type" value="Genomic_DNA"/>
</dbReference>
<dbReference type="Pfam" id="PF01208">
    <property type="entry name" value="URO-D"/>
    <property type="match status" value="1"/>
</dbReference>
<dbReference type="STRING" id="1121409.SAMN02745124_01238"/>
<dbReference type="OrthoDB" id="5423068at2"/>
<feature type="domain" description="Uroporphyrinogen decarboxylase (URO-D)" evidence="1">
    <location>
        <begin position="183"/>
        <end position="377"/>
    </location>
</feature>
<keyword evidence="3" id="KW-1185">Reference proteome</keyword>
<dbReference type="InterPro" id="IPR052024">
    <property type="entry name" value="Methanogen_methyltrans"/>
</dbReference>
<name>A0A1M5ULR0_9BACT</name>
<proteinExistence type="predicted"/>
<reference evidence="2 3" key="1">
    <citation type="submission" date="2016-11" db="EMBL/GenBank/DDBJ databases">
        <authorList>
            <person name="Jaros S."/>
            <person name="Januszkiewicz K."/>
            <person name="Wedrychowicz H."/>
        </authorList>
    </citation>
    <scope>NUCLEOTIDE SEQUENCE [LARGE SCALE GENOMIC DNA]</scope>
    <source>
        <strain evidence="2 3">DSM 9705</strain>
    </source>
</reference>
<dbReference type="Gene3D" id="3.20.20.210">
    <property type="match status" value="1"/>
</dbReference>
<dbReference type="RefSeq" id="WP_084540482.1">
    <property type="nucleotide sequence ID" value="NZ_FQXS01000005.1"/>
</dbReference>
<protein>
    <submittedName>
        <fullName evidence="2">Uroporphyrinogen decarboxylase</fullName>
    </submittedName>
</protein>
<accession>A0A1M5ULR0</accession>
<dbReference type="PANTHER" id="PTHR47099:SF1">
    <property type="entry name" value="METHYLCOBAMIDE:COM METHYLTRANSFERASE MTBA"/>
    <property type="match status" value="1"/>
</dbReference>
<dbReference type="GO" id="GO:0004853">
    <property type="term" value="F:uroporphyrinogen decarboxylase activity"/>
    <property type="evidence" value="ECO:0007669"/>
    <property type="project" value="InterPro"/>
</dbReference>
<sequence length="385" mass="42601">MSMTSRERVLKALHHEESDRVPLDLGATRNTGILAPTYRALTTFLGMEDDGNEPALHGHAKVLGLAPPTEAVLQRLGIDFRGITLGKADHSKEALLPDGTHRDELGVIRRQPAGMPYWELTASPFSGEVTVHDAINWDWPDPTDPGHIRGLREKALAIREQTEYALVLHLQDIIVHPTQFLLGFEKWYLSFYLEPALINTLMDIMLELRTEVTRRALTEVGDLIDVVSCSDDVSDARGSILSPEMYDEFIKPRHSHYFETIRSLTPATILYHSCGAVAGLIPSFIDMGIDFINPVQVSAAGMEPQRLKAEFGDKIGFWGGIDTTRVLPFGTPKTVAADVRQRLRDLAGGGGYVLAAVHNLQPDVPAENIVAMYDTGRTFGRYPIV</sequence>
<evidence type="ECO:0000313" key="2">
    <source>
        <dbReference type="EMBL" id="SHH63837.1"/>
    </source>
</evidence>
<dbReference type="AlphaFoldDB" id="A0A1M5ULR0"/>